<evidence type="ECO:0000313" key="2">
    <source>
        <dbReference type="Proteomes" id="UP000722165"/>
    </source>
</evidence>
<organism evidence="1 2">
    <name type="scientific">Advenella alkanexedens</name>
    <dbReference type="NCBI Taxonomy" id="1481665"/>
    <lineage>
        <taxon>Bacteria</taxon>
        <taxon>Pseudomonadati</taxon>
        <taxon>Pseudomonadota</taxon>
        <taxon>Betaproteobacteria</taxon>
        <taxon>Burkholderiales</taxon>
        <taxon>Alcaligenaceae</taxon>
    </lineage>
</organism>
<dbReference type="RefSeq" id="WP_217735300.1">
    <property type="nucleotide sequence ID" value="NZ_JAHSPR010000008.1"/>
</dbReference>
<name>A0ABS6NRA2_9BURK</name>
<keyword evidence="2" id="KW-1185">Reference proteome</keyword>
<proteinExistence type="predicted"/>
<reference evidence="1 2" key="1">
    <citation type="submission" date="2021-06" db="EMBL/GenBank/DDBJ databases">
        <authorList>
            <person name="Lu T."/>
            <person name="Wang Q."/>
            <person name="Han X."/>
        </authorList>
    </citation>
    <scope>NUCLEOTIDE SEQUENCE [LARGE SCALE GENOMIC DNA]</scope>
    <source>
        <strain evidence="1 2">LAM0050</strain>
    </source>
</reference>
<protein>
    <submittedName>
        <fullName evidence="1">DUF2783 domain-containing protein</fullName>
    </submittedName>
</protein>
<gene>
    <name evidence="1" type="ORF">KU392_10810</name>
</gene>
<dbReference type="Proteomes" id="UP000722165">
    <property type="component" value="Unassembled WGS sequence"/>
</dbReference>
<sequence>MSEQNNTLPVDALEMIYDELASAIDEVDKEATALFLVKLVLLNAKTIGSAETLREHIRIAKQDF</sequence>
<dbReference type="EMBL" id="JAHSPR010000008">
    <property type="protein sequence ID" value="MBV4397736.1"/>
    <property type="molecule type" value="Genomic_DNA"/>
</dbReference>
<accession>A0ABS6NRA2</accession>
<evidence type="ECO:0000313" key="1">
    <source>
        <dbReference type="EMBL" id="MBV4397736.1"/>
    </source>
</evidence>
<comment type="caution">
    <text evidence="1">The sequence shown here is derived from an EMBL/GenBank/DDBJ whole genome shotgun (WGS) entry which is preliminary data.</text>
</comment>